<dbReference type="EMBL" id="JABFTP020000144">
    <property type="protein sequence ID" value="KAL3281265.1"/>
    <property type="molecule type" value="Genomic_DNA"/>
</dbReference>
<dbReference type="AlphaFoldDB" id="A0ABD2NRH9"/>
<proteinExistence type="predicted"/>
<evidence type="ECO:0000313" key="1">
    <source>
        <dbReference type="EMBL" id="KAL3281265.1"/>
    </source>
</evidence>
<protein>
    <submittedName>
        <fullName evidence="1">Uncharacterized protein</fullName>
    </submittedName>
</protein>
<accession>A0ABD2NRH9</accession>
<feature type="non-terminal residue" evidence="1">
    <location>
        <position position="65"/>
    </location>
</feature>
<organism evidence="1 2">
    <name type="scientific">Cryptolaemus montrouzieri</name>
    <dbReference type="NCBI Taxonomy" id="559131"/>
    <lineage>
        <taxon>Eukaryota</taxon>
        <taxon>Metazoa</taxon>
        <taxon>Ecdysozoa</taxon>
        <taxon>Arthropoda</taxon>
        <taxon>Hexapoda</taxon>
        <taxon>Insecta</taxon>
        <taxon>Pterygota</taxon>
        <taxon>Neoptera</taxon>
        <taxon>Endopterygota</taxon>
        <taxon>Coleoptera</taxon>
        <taxon>Polyphaga</taxon>
        <taxon>Cucujiformia</taxon>
        <taxon>Coccinelloidea</taxon>
        <taxon>Coccinellidae</taxon>
        <taxon>Scymninae</taxon>
        <taxon>Scymnini</taxon>
        <taxon>Cryptolaemus</taxon>
    </lineage>
</organism>
<keyword evidence="2" id="KW-1185">Reference proteome</keyword>
<evidence type="ECO:0000313" key="2">
    <source>
        <dbReference type="Proteomes" id="UP001516400"/>
    </source>
</evidence>
<dbReference type="Proteomes" id="UP001516400">
    <property type="component" value="Unassembled WGS sequence"/>
</dbReference>
<comment type="caution">
    <text evidence="1">The sequence shown here is derived from an EMBL/GenBank/DDBJ whole genome shotgun (WGS) entry which is preliminary data.</text>
</comment>
<name>A0ABD2NRH9_9CUCU</name>
<sequence>MAAAIAAVIEKKMGYLNATSMFPGRQSVTDKGCPIEAIINKAIGRQPIFGQEIENLLMEYVLTMA</sequence>
<gene>
    <name evidence="1" type="ORF">HHI36_004478</name>
</gene>
<reference evidence="1 2" key="1">
    <citation type="journal article" date="2021" name="BMC Biol.">
        <title>Horizontally acquired antibacterial genes associated with adaptive radiation of ladybird beetles.</title>
        <authorList>
            <person name="Li H.S."/>
            <person name="Tang X.F."/>
            <person name="Huang Y.H."/>
            <person name="Xu Z.Y."/>
            <person name="Chen M.L."/>
            <person name="Du X.Y."/>
            <person name="Qiu B.Y."/>
            <person name="Chen P.T."/>
            <person name="Zhang W."/>
            <person name="Slipinski A."/>
            <person name="Escalona H.E."/>
            <person name="Waterhouse R.M."/>
            <person name="Zwick A."/>
            <person name="Pang H."/>
        </authorList>
    </citation>
    <scope>NUCLEOTIDE SEQUENCE [LARGE SCALE GENOMIC DNA]</scope>
    <source>
        <strain evidence="1">SYSU2018</strain>
    </source>
</reference>